<gene>
    <name evidence="3" type="ORF">ABIE13_004339</name>
</gene>
<evidence type="ECO:0000259" key="2">
    <source>
        <dbReference type="Pfam" id="PF00857"/>
    </source>
</evidence>
<comment type="caution">
    <text evidence="3">The sequence shown here is derived from an EMBL/GenBank/DDBJ whole genome shotgun (WGS) entry which is preliminary data.</text>
</comment>
<organism evidence="3 4">
    <name type="scientific">Ottowia thiooxydans</name>
    <dbReference type="NCBI Taxonomy" id="219182"/>
    <lineage>
        <taxon>Bacteria</taxon>
        <taxon>Pseudomonadati</taxon>
        <taxon>Pseudomonadota</taxon>
        <taxon>Betaproteobacteria</taxon>
        <taxon>Burkholderiales</taxon>
        <taxon>Comamonadaceae</taxon>
        <taxon>Ottowia</taxon>
    </lineage>
</organism>
<dbReference type="EC" id="3.5.1.107" evidence="3"/>
<dbReference type="SUPFAM" id="SSF52499">
    <property type="entry name" value="Isochorismatase-like hydrolases"/>
    <property type="match status" value="1"/>
</dbReference>
<dbReference type="GO" id="GO:0016787">
    <property type="term" value="F:hydrolase activity"/>
    <property type="evidence" value="ECO:0007669"/>
    <property type="project" value="UniProtKB-KW"/>
</dbReference>
<evidence type="ECO:0000256" key="1">
    <source>
        <dbReference type="ARBA" id="ARBA00022801"/>
    </source>
</evidence>
<proteinExistence type="predicted"/>
<evidence type="ECO:0000313" key="3">
    <source>
        <dbReference type="EMBL" id="MET4579216.1"/>
    </source>
</evidence>
<evidence type="ECO:0000313" key="4">
    <source>
        <dbReference type="Proteomes" id="UP001549320"/>
    </source>
</evidence>
<name>A0ABV2QDU9_9BURK</name>
<dbReference type="EMBL" id="JBEPSH010000008">
    <property type="protein sequence ID" value="MET4579216.1"/>
    <property type="molecule type" value="Genomic_DNA"/>
</dbReference>
<sequence length="253" mass="27379">MNQNQIWDSFLTPRDQQVFEGSGFGATGGFGKKPAFLIIDVSYGFCGQQSEPVLESIKTWPNSCGSVAWDAIPVIGKVADACRSKGLPVIYTTGVVREDKWDMGSWGWKNARIEEANKSASEQAQVGLPDGNEIVAEIAPKSRDLMVYKRKPSGFFGTDLHSYLQLLGCDSVYVVGTTTSGCVRATVIDAFSRNFRVAVIADGCFDRVQANHAINLADMHAKYADVVSHEDVLEHIASLPGGLFELPKGAQAA</sequence>
<keyword evidence="1 3" id="KW-0378">Hydrolase</keyword>
<dbReference type="InterPro" id="IPR000868">
    <property type="entry name" value="Isochorismatase-like_dom"/>
</dbReference>
<keyword evidence="4" id="KW-1185">Reference proteome</keyword>
<dbReference type="Pfam" id="PF00857">
    <property type="entry name" value="Isochorismatase"/>
    <property type="match status" value="1"/>
</dbReference>
<dbReference type="InterPro" id="IPR050272">
    <property type="entry name" value="Isochorismatase-like_hydrls"/>
</dbReference>
<dbReference type="Proteomes" id="UP001549320">
    <property type="component" value="Unassembled WGS sequence"/>
</dbReference>
<accession>A0ABV2QDU9</accession>
<dbReference type="RefSeq" id="WP_354447089.1">
    <property type="nucleotide sequence ID" value="NZ_JBEPSH010000008.1"/>
</dbReference>
<dbReference type="PANTHER" id="PTHR43540">
    <property type="entry name" value="PEROXYUREIDOACRYLATE/UREIDOACRYLATE AMIDOHYDROLASE-RELATED"/>
    <property type="match status" value="1"/>
</dbReference>
<dbReference type="Gene3D" id="3.40.50.850">
    <property type="entry name" value="Isochorismatase-like"/>
    <property type="match status" value="1"/>
</dbReference>
<reference evidence="3 4" key="1">
    <citation type="submission" date="2024-06" db="EMBL/GenBank/DDBJ databases">
        <title>Sorghum-associated microbial communities from plants grown in Nebraska, USA.</title>
        <authorList>
            <person name="Schachtman D."/>
        </authorList>
    </citation>
    <scope>NUCLEOTIDE SEQUENCE [LARGE SCALE GENOMIC DNA]</scope>
    <source>
        <strain evidence="3 4">2709</strain>
    </source>
</reference>
<dbReference type="PANTHER" id="PTHR43540:SF6">
    <property type="entry name" value="ISOCHORISMATASE-LIKE DOMAIN-CONTAINING PROTEIN"/>
    <property type="match status" value="1"/>
</dbReference>
<protein>
    <submittedName>
        <fullName evidence="3">Maleamate amidohydrolase</fullName>
        <ecNumber evidence="3">3.5.1.107</ecNumber>
    </submittedName>
</protein>
<dbReference type="InterPro" id="IPR036380">
    <property type="entry name" value="Isochorismatase-like_sf"/>
</dbReference>
<feature type="domain" description="Isochorismatase-like" evidence="2">
    <location>
        <begin position="35"/>
        <end position="231"/>
    </location>
</feature>